<keyword evidence="2 8" id="KW-0732">Signal</keyword>
<evidence type="ECO:0000313" key="11">
    <source>
        <dbReference type="Proteomes" id="UP000625711"/>
    </source>
</evidence>
<dbReference type="PROSITE" id="PS51888">
    <property type="entry name" value="CLIP"/>
    <property type="match status" value="1"/>
</dbReference>
<dbReference type="Pfam" id="PF12032">
    <property type="entry name" value="CLIP"/>
    <property type="match status" value="1"/>
</dbReference>
<evidence type="ECO:0000256" key="8">
    <source>
        <dbReference type="SAM" id="SignalP"/>
    </source>
</evidence>
<keyword evidence="1" id="KW-0645">Protease</keyword>
<dbReference type="OrthoDB" id="6652883at2759"/>
<keyword evidence="11" id="KW-1185">Reference proteome</keyword>
<proteinExistence type="predicted"/>
<feature type="domain" description="Clip" evidence="9">
    <location>
        <begin position="28"/>
        <end position="83"/>
    </location>
</feature>
<dbReference type="Gene3D" id="3.30.1640.30">
    <property type="match status" value="1"/>
</dbReference>
<evidence type="ECO:0000256" key="4">
    <source>
        <dbReference type="ARBA" id="ARBA00022825"/>
    </source>
</evidence>
<evidence type="ECO:0000256" key="6">
    <source>
        <dbReference type="ARBA" id="ARBA00023157"/>
    </source>
</evidence>
<dbReference type="GO" id="GO:0008236">
    <property type="term" value="F:serine-type peptidase activity"/>
    <property type="evidence" value="ECO:0007669"/>
    <property type="project" value="UniProtKB-KW"/>
</dbReference>
<keyword evidence="3" id="KW-0378">Hydrolase</keyword>
<dbReference type="Proteomes" id="UP000625711">
    <property type="component" value="Unassembled WGS sequence"/>
</dbReference>
<keyword evidence="7" id="KW-0325">Glycoprotein</keyword>
<dbReference type="InterPro" id="IPR038565">
    <property type="entry name" value="CLIP_sf"/>
</dbReference>
<evidence type="ECO:0000256" key="5">
    <source>
        <dbReference type="ARBA" id="ARBA00023145"/>
    </source>
</evidence>
<accession>A0A834ILY2</accession>
<dbReference type="AlphaFoldDB" id="A0A834ILY2"/>
<organism evidence="10 11">
    <name type="scientific">Rhynchophorus ferrugineus</name>
    <name type="common">Red palm weevil</name>
    <name type="synonym">Curculio ferrugineus</name>
    <dbReference type="NCBI Taxonomy" id="354439"/>
    <lineage>
        <taxon>Eukaryota</taxon>
        <taxon>Metazoa</taxon>
        <taxon>Ecdysozoa</taxon>
        <taxon>Arthropoda</taxon>
        <taxon>Hexapoda</taxon>
        <taxon>Insecta</taxon>
        <taxon>Pterygota</taxon>
        <taxon>Neoptera</taxon>
        <taxon>Endopterygota</taxon>
        <taxon>Coleoptera</taxon>
        <taxon>Polyphaga</taxon>
        <taxon>Cucujiformia</taxon>
        <taxon>Curculionidae</taxon>
        <taxon>Dryophthorinae</taxon>
        <taxon>Rhynchophorus</taxon>
    </lineage>
</organism>
<gene>
    <name evidence="10" type="ORF">GWI33_000653</name>
</gene>
<feature type="chain" id="PRO_5034320136" description="Clip domain-containing protein" evidence="8">
    <location>
        <begin position="23"/>
        <end position="91"/>
    </location>
</feature>
<evidence type="ECO:0000259" key="9">
    <source>
        <dbReference type="PROSITE" id="PS51888"/>
    </source>
</evidence>
<sequence>MFPINSAVILLIISASVFLVTTKVISDKCTTPDHETGRCILLENCPSIYNISNDFEGPMTPERLNFLVGSQCGFKGSYPKVCCPLQEINSR</sequence>
<dbReference type="InterPro" id="IPR022700">
    <property type="entry name" value="CLIP"/>
</dbReference>
<protein>
    <recommendedName>
        <fullName evidence="9">Clip domain-containing protein</fullName>
    </recommendedName>
</protein>
<reference evidence="10" key="1">
    <citation type="submission" date="2020-08" db="EMBL/GenBank/DDBJ databases">
        <title>Genome sequencing and assembly of the red palm weevil Rhynchophorus ferrugineus.</title>
        <authorList>
            <person name="Dias G.B."/>
            <person name="Bergman C.M."/>
            <person name="Manee M."/>
        </authorList>
    </citation>
    <scope>NUCLEOTIDE SEQUENCE</scope>
    <source>
        <strain evidence="10">AA-2017</strain>
        <tissue evidence="10">Whole larva</tissue>
    </source>
</reference>
<keyword evidence="5" id="KW-0865">Zymogen</keyword>
<dbReference type="GO" id="GO:0006508">
    <property type="term" value="P:proteolysis"/>
    <property type="evidence" value="ECO:0007669"/>
    <property type="project" value="UniProtKB-KW"/>
</dbReference>
<evidence type="ECO:0000256" key="3">
    <source>
        <dbReference type="ARBA" id="ARBA00022801"/>
    </source>
</evidence>
<evidence type="ECO:0000256" key="7">
    <source>
        <dbReference type="ARBA" id="ARBA00023180"/>
    </source>
</evidence>
<evidence type="ECO:0000256" key="1">
    <source>
        <dbReference type="ARBA" id="ARBA00022670"/>
    </source>
</evidence>
<dbReference type="FunFam" id="3.30.1640.30:FF:000001">
    <property type="entry name" value="Serine protease 7"/>
    <property type="match status" value="1"/>
</dbReference>
<name>A0A834ILY2_RHYFE</name>
<comment type="caution">
    <text evidence="10">The sequence shown here is derived from an EMBL/GenBank/DDBJ whole genome shotgun (WGS) entry which is preliminary data.</text>
</comment>
<evidence type="ECO:0000256" key="2">
    <source>
        <dbReference type="ARBA" id="ARBA00022729"/>
    </source>
</evidence>
<keyword evidence="6" id="KW-1015">Disulfide bond</keyword>
<dbReference type="EMBL" id="JAACXV010000111">
    <property type="protein sequence ID" value="KAF7283412.1"/>
    <property type="molecule type" value="Genomic_DNA"/>
</dbReference>
<dbReference type="SMART" id="SM00680">
    <property type="entry name" value="CLIP"/>
    <property type="match status" value="1"/>
</dbReference>
<evidence type="ECO:0000313" key="10">
    <source>
        <dbReference type="EMBL" id="KAF7283412.1"/>
    </source>
</evidence>
<keyword evidence="4" id="KW-0720">Serine protease</keyword>
<feature type="signal peptide" evidence="8">
    <location>
        <begin position="1"/>
        <end position="22"/>
    </location>
</feature>